<comment type="similarity">
    <text evidence="2 7">Belongs to the HSF family.</text>
</comment>
<organism evidence="11 12">
    <name type="scientific">Clydaea vesicula</name>
    <dbReference type="NCBI Taxonomy" id="447962"/>
    <lineage>
        <taxon>Eukaryota</taxon>
        <taxon>Fungi</taxon>
        <taxon>Fungi incertae sedis</taxon>
        <taxon>Chytridiomycota</taxon>
        <taxon>Chytridiomycota incertae sedis</taxon>
        <taxon>Chytridiomycetes</taxon>
        <taxon>Lobulomycetales</taxon>
        <taxon>Lobulomycetaceae</taxon>
        <taxon>Clydaea</taxon>
    </lineage>
</organism>
<keyword evidence="11" id="KW-0418">Kinase</keyword>
<dbReference type="PRINTS" id="PR00056">
    <property type="entry name" value="HSFDOMAIN"/>
</dbReference>
<dbReference type="InterPro" id="IPR036390">
    <property type="entry name" value="WH_DNA-bd_sf"/>
</dbReference>
<keyword evidence="6" id="KW-0539">Nucleus</keyword>
<keyword evidence="4" id="KW-0238">DNA-binding</keyword>
<dbReference type="AlphaFoldDB" id="A0AAD5U3V7"/>
<evidence type="ECO:0000313" key="12">
    <source>
        <dbReference type="Proteomes" id="UP001211065"/>
    </source>
</evidence>
<evidence type="ECO:0000256" key="8">
    <source>
        <dbReference type="SAM" id="MobiDB-lite"/>
    </source>
</evidence>
<dbReference type="SMART" id="SM00415">
    <property type="entry name" value="HSF"/>
    <property type="match status" value="1"/>
</dbReference>
<evidence type="ECO:0000256" key="2">
    <source>
        <dbReference type="ARBA" id="ARBA00006403"/>
    </source>
</evidence>
<feature type="compositionally biased region" description="Polar residues" evidence="8">
    <location>
        <begin position="845"/>
        <end position="857"/>
    </location>
</feature>
<evidence type="ECO:0000256" key="4">
    <source>
        <dbReference type="ARBA" id="ARBA00023125"/>
    </source>
</evidence>
<dbReference type="InterPro" id="IPR036388">
    <property type="entry name" value="WH-like_DNA-bd_sf"/>
</dbReference>
<dbReference type="SUPFAM" id="SSF46785">
    <property type="entry name" value="Winged helix' DNA-binding domain"/>
    <property type="match status" value="1"/>
</dbReference>
<dbReference type="PANTHER" id="PTHR10015">
    <property type="entry name" value="HEAT SHOCK TRANSCRIPTION FACTOR"/>
    <property type="match status" value="1"/>
</dbReference>
<dbReference type="GO" id="GO:0003700">
    <property type="term" value="F:DNA-binding transcription factor activity"/>
    <property type="evidence" value="ECO:0007669"/>
    <property type="project" value="InterPro"/>
</dbReference>
<evidence type="ECO:0000256" key="5">
    <source>
        <dbReference type="ARBA" id="ARBA00023163"/>
    </source>
</evidence>
<feature type="region of interest" description="Disordered" evidence="8">
    <location>
        <begin position="845"/>
        <end position="870"/>
    </location>
</feature>
<dbReference type="GO" id="GO:0043565">
    <property type="term" value="F:sequence-specific DNA binding"/>
    <property type="evidence" value="ECO:0007669"/>
    <property type="project" value="InterPro"/>
</dbReference>
<feature type="transmembrane region" description="Helical" evidence="9">
    <location>
        <begin position="664"/>
        <end position="690"/>
    </location>
</feature>
<dbReference type="InterPro" id="IPR000232">
    <property type="entry name" value="HSF_DNA-bd"/>
</dbReference>
<keyword evidence="3" id="KW-0805">Transcription regulation</keyword>
<dbReference type="PANTHER" id="PTHR10015:SF427">
    <property type="entry name" value="HEAT SHOCK FACTOR PROTEIN"/>
    <property type="match status" value="1"/>
</dbReference>
<evidence type="ECO:0000256" key="1">
    <source>
        <dbReference type="ARBA" id="ARBA00004123"/>
    </source>
</evidence>
<dbReference type="GO" id="GO:0016301">
    <property type="term" value="F:kinase activity"/>
    <property type="evidence" value="ECO:0007669"/>
    <property type="project" value="UniProtKB-KW"/>
</dbReference>
<evidence type="ECO:0000256" key="7">
    <source>
        <dbReference type="RuleBase" id="RU004020"/>
    </source>
</evidence>
<reference evidence="11" key="1">
    <citation type="submission" date="2020-05" db="EMBL/GenBank/DDBJ databases">
        <title>Phylogenomic resolution of chytrid fungi.</title>
        <authorList>
            <person name="Stajich J.E."/>
            <person name="Amses K."/>
            <person name="Simmons R."/>
            <person name="Seto K."/>
            <person name="Myers J."/>
            <person name="Bonds A."/>
            <person name="Quandt C.A."/>
            <person name="Barry K."/>
            <person name="Liu P."/>
            <person name="Grigoriev I."/>
            <person name="Longcore J.E."/>
            <person name="James T.Y."/>
        </authorList>
    </citation>
    <scope>NUCLEOTIDE SEQUENCE</scope>
    <source>
        <strain evidence="11">JEL0476</strain>
    </source>
</reference>
<evidence type="ECO:0000313" key="11">
    <source>
        <dbReference type="EMBL" id="KAJ3223588.1"/>
    </source>
</evidence>
<evidence type="ECO:0000256" key="3">
    <source>
        <dbReference type="ARBA" id="ARBA00023015"/>
    </source>
</evidence>
<dbReference type="EMBL" id="JADGJW010000124">
    <property type="protein sequence ID" value="KAJ3223588.1"/>
    <property type="molecule type" value="Genomic_DNA"/>
</dbReference>
<dbReference type="FunFam" id="1.10.10.10:FF:000027">
    <property type="entry name" value="Heat shock transcription factor 1"/>
    <property type="match status" value="1"/>
</dbReference>
<dbReference type="Proteomes" id="UP001211065">
    <property type="component" value="Unassembled WGS sequence"/>
</dbReference>
<protein>
    <submittedName>
        <fullName evidence="11">Kinase-regulated stress-responsive transcription factor skn7</fullName>
    </submittedName>
</protein>
<keyword evidence="12" id="KW-1185">Reference proteome</keyword>
<keyword evidence="11" id="KW-0808">Transferase</keyword>
<keyword evidence="9" id="KW-0812">Transmembrane</keyword>
<keyword evidence="9" id="KW-0472">Membrane</keyword>
<name>A0AAD5U3V7_9FUNG</name>
<dbReference type="GO" id="GO:0005634">
    <property type="term" value="C:nucleus"/>
    <property type="evidence" value="ECO:0007669"/>
    <property type="project" value="UniProtKB-SubCell"/>
</dbReference>
<keyword evidence="5" id="KW-0804">Transcription</keyword>
<evidence type="ECO:0000256" key="9">
    <source>
        <dbReference type="SAM" id="Phobius"/>
    </source>
</evidence>
<feature type="domain" description="HSF-type DNA-binding" evidence="10">
    <location>
        <begin position="2"/>
        <end position="110"/>
    </location>
</feature>
<gene>
    <name evidence="11" type="primary">SKN7_1</name>
    <name evidence="11" type="ORF">HK099_000938</name>
</gene>
<evidence type="ECO:0000259" key="10">
    <source>
        <dbReference type="SMART" id="SM00415"/>
    </source>
</evidence>
<comment type="caution">
    <text evidence="11">The sequence shown here is derived from an EMBL/GenBank/DDBJ whole genome shotgun (WGS) entry which is preliminary data.</text>
</comment>
<dbReference type="Gene3D" id="1.10.10.10">
    <property type="entry name" value="Winged helix-like DNA-binding domain superfamily/Winged helix DNA-binding domain"/>
    <property type="match status" value="1"/>
</dbReference>
<keyword evidence="9" id="KW-1133">Transmembrane helix</keyword>
<proteinExistence type="inferred from homology"/>
<sequence>MKTLKFVEKLYSILENGEFSQCIEWSEAGNSFIITDTDLFQKNVLPIYFSHSNLKSFVRQINYYNFQKRNRKYFYRQDVSEKEKDQKPKEFSNVNFIKGRPDLLKNIFRKTNSTTSNSTNKCSNKSKCLSITSLHENAIECEELTNIRKKTKNENDNIEACYNVTFMAESKDDTPLIQDDSTITSFDIIDSEIASKNDVSFENDVNVSAASVIGNDDKFCMQSPIPTTTSTFSFEATFNCCSPLNSCFDVDCVYLTPSKSSTTPFQFVSDDMHINSGALRFSNANYDRTIRNLSEEFYSCNTPTIASQKICKRTSLEYFCEKYNCIDATQKDLQEFCRNSSISNDSNQCYSKPNQDCYQGQSRFQKENQEISPLSYYSSSFPSSSYNSSDTEHNSLDNNSTTIMADYCQNSLDSSNTTEITVTTSWIGSVSICEEQAVPPQVVSRQKLVNSPVPIESIGSFENSAESSEMNLCEFLNSVENVSFDIFNKSYTLNSFNQYTFIRKFNTRKENSCKCLEHCKENKSACDWVEVTSEGCLIYKLKKNENQSTVFKADPNTVLDGKLLSILPIEKSFINLNLDQCIGSCIATSTCEVISFTSNNTCLLQKFAPSLNGNIGILLGNNLTAPLPYMPKSLTQPNATSNNSASNSSLPSNSIFSVDVTDKFFILTAVFCSLFLLLLTISIIVFFFCLNKKSKTKKPPRFNFDSLQYLRYRVEGERRYQRNRNSDTSLHKFISRIGTTTSNRIHNEMNLSTANRPYTYPGRFIEGPETPSTKAESKVSVPTVALPVDATEEYEFNNLGNNASVSVGNKKNGVDNSNLFISEISSTGSSEETDYQREVSDIESFKNTFPNGTNNDTGELKRPGNTLNKDSGELFRKRTFNSIGSIQNSQSESILVQNKSLNINKSISDHNSNNVVRPSINELVFALPSPPGNSISKRNEIQHNQTPYWNNNAEIQVNGRSSFSTENSAHSFRSRSSSASEFSKKNSGLFANNMNLFYENMSPDSKRTQDRD</sequence>
<dbReference type="Pfam" id="PF00447">
    <property type="entry name" value="HSF_DNA-bind"/>
    <property type="match status" value="1"/>
</dbReference>
<comment type="subcellular location">
    <subcellularLocation>
        <location evidence="1">Nucleus</location>
    </subcellularLocation>
</comment>
<evidence type="ECO:0000256" key="6">
    <source>
        <dbReference type="ARBA" id="ARBA00023242"/>
    </source>
</evidence>
<accession>A0AAD5U3V7</accession>